<dbReference type="GO" id="GO:0071111">
    <property type="term" value="F:cyclic-guanylate-specific phosphodiesterase activity"/>
    <property type="evidence" value="ECO:0007669"/>
    <property type="project" value="InterPro"/>
</dbReference>
<keyword evidence="3" id="KW-1185">Reference proteome</keyword>
<evidence type="ECO:0000313" key="3">
    <source>
        <dbReference type="Proteomes" id="UP000501452"/>
    </source>
</evidence>
<dbReference type="RefSeq" id="WP_166175439.1">
    <property type="nucleotide sequence ID" value="NZ_CP045119.1"/>
</dbReference>
<organism evidence="2 3">
    <name type="scientific">Rubrobacter tropicus</name>
    <dbReference type="NCBI Taxonomy" id="2653851"/>
    <lineage>
        <taxon>Bacteria</taxon>
        <taxon>Bacillati</taxon>
        <taxon>Actinomycetota</taxon>
        <taxon>Rubrobacteria</taxon>
        <taxon>Rubrobacterales</taxon>
        <taxon>Rubrobacteraceae</taxon>
        <taxon>Rubrobacter</taxon>
    </lineage>
</organism>
<evidence type="ECO:0000259" key="1">
    <source>
        <dbReference type="PROSITE" id="PS50887"/>
    </source>
</evidence>
<proteinExistence type="predicted"/>
<dbReference type="Pfam" id="PF00990">
    <property type="entry name" value="GGDEF"/>
    <property type="match status" value="1"/>
</dbReference>
<dbReference type="Gene3D" id="3.30.70.270">
    <property type="match status" value="1"/>
</dbReference>
<dbReference type="SMART" id="SM00267">
    <property type="entry name" value="GGDEF"/>
    <property type="match status" value="1"/>
</dbReference>
<dbReference type="EMBL" id="CP045119">
    <property type="protein sequence ID" value="QIN82773.1"/>
    <property type="molecule type" value="Genomic_DNA"/>
</dbReference>
<dbReference type="PROSITE" id="PS50887">
    <property type="entry name" value="GGDEF"/>
    <property type="match status" value="1"/>
</dbReference>
<dbReference type="InterPro" id="IPR029787">
    <property type="entry name" value="Nucleotide_cyclase"/>
</dbReference>
<evidence type="ECO:0000313" key="2">
    <source>
        <dbReference type="EMBL" id="QIN82773.1"/>
    </source>
</evidence>
<dbReference type="PANTHER" id="PTHR33121">
    <property type="entry name" value="CYCLIC DI-GMP PHOSPHODIESTERASE PDEF"/>
    <property type="match status" value="1"/>
</dbReference>
<dbReference type="InterPro" id="IPR043128">
    <property type="entry name" value="Rev_trsase/Diguanyl_cyclase"/>
</dbReference>
<feature type="domain" description="GGDEF" evidence="1">
    <location>
        <begin position="183"/>
        <end position="308"/>
    </location>
</feature>
<protein>
    <submittedName>
        <fullName evidence="2">Diguanylate cyclase</fullName>
    </submittedName>
</protein>
<sequence>MRTPPQIVAHIRQDLPSILKSWKEERKGFGEDEPSRRLVAGMEELLSVFAGFLESPQGVEGFSRGGEIRSLVARIADDQHALGRDAVGVIEDFAVLRRCVWRSVEEGVDLSDGSGSEVAAFFVKLLQASDWVTEKGLEAFEEIAMRDMERALGRAEATDLVTGLPDREQFNRLLLPAAVREHERFAVLAFDVVDFTETVAEGDLGRARGILHLLAETVEQATPETAVCARFGDDEVCAILPGSTSEDAYKIAKLVSQRLSEDPDGFEVDAGVAEYPVHGSDASELMAETLKALSTAKRVGGGGIVVAR</sequence>
<dbReference type="KEGG" id="rub:GBA63_09015"/>
<dbReference type="Proteomes" id="UP000501452">
    <property type="component" value="Chromosome"/>
</dbReference>
<dbReference type="CDD" id="cd01949">
    <property type="entry name" value="GGDEF"/>
    <property type="match status" value="1"/>
</dbReference>
<dbReference type="InterPro" id="IPR050706">
    <property type="entry name" value="Cyclic-di-GMP_PDE-like"/>
</dbReference>
<reference evidence="2 3" key="1">
    <citation type="submission" date="2019-10" db="EMBL/GenBank/DDBJ databases">
        <title>Rubrobacter sp nov SCSIO 52090 isolated from a deep-sea sediment in the South China Sea.</title>
        <authorList>
            <person name="Chen R.W."/>
        </authorList>
    </citation>
    <scope>NUCLEOTIDE SEQUENCE [LARGE SCALE GENOMIC DNA]</scope>
    <source>
        <strain evidence="2 3">SCSIO 52909</strain>
    </source>
</reference>
<dbReference type="PANTHER" id="PTHR33121:SF71">
    <property type="entry name" value="OXYGEN SENSOR PROTEIN DOSP"/>
    <property type="match status" value="1"/>
</dbReference>
<name>A0A6G8Q8J8_9ACTN</name>
<gene>
    <name evidence="2" type="ORF">GBA63_09015</name>
</gene>
<dbReference type="InterPro" id="IPR000160">
    <property type="entry name" value="GGDEF_dom"/>
</dbReference>
<accession>A0A6G8Q8J8</accession>
<dbReference type="SUPFAM" id="SSF55073">
    <property type="entry name" value="Nucleotide cyclase"/>
    <property type="match status" value="1"/>
</dbReference>
<dbReference type="AlphaFoldDB" id="A0A6G8Q8J8"/>